<dbReference type="GO" id="GO:0003924">
    <property type="term" value="F:GTPase activity"/>
    <property type="evidence" value="ECO:0007669"/>
    <property type="project" value="InterPro"/>
</dbReference>
<reference evidence="2 3" key="1">
    <citation type="journal article" date="2014" name="Genome Biol. Evol.">
        <title>The genome of the myxosporean Thelohanellus kitauei shows adaptations to nutrient acquisition within its fish host.</title>
        <authorList>
            <person name="Yang Y."/>
            <person name="Xiong J."/>
            <person name="Zhou Z."/>
            <person name="Huo F."/>
            <person name="Miao W."/>
            <person name="Ran C."/>
            <person name="Liu Y."/>
            <person name="Zhang J."/>
            <person name="Feng J."/>
            <person name="Wang M."/>
            <person name="Wang M."/>
            <person name="Wang L."/>
            <person name="Yao B."/>
        </authorList>
    </citation>
    <scope>NUCLEOTIDE SEQUENCE [LARGE SCALE GENOMIC DNA]</scope>
    <source>
        <strain evidence="2">Wuqing</strain>
    </source>
</reference>
<evidence type="ECO:0000256" key="1">
    <source>
        <dbReference type="SAM" id="Phobius"/>
    </source>
</evidence>
<feature type="transmembrane region" description="Helical" evidence="1">
    <location>
        <begin position="74"/>
        <end position="94"/>
    </location>
</feature>
<dbReference type="AlphaFoldDB" id="A0A0C2J8S2"/>
<organism evidence="2 3">
    <name type="scientific">Thelohanellus kitauei</name>
    <name type="common">Myxosporean</name>
    <dbReference type="NCBI Taxonomy" id="669202"/>
    <lineage>
        <taxon>Eukaryota</taxon>
        <taxon>Metazoa</taxon>
        <taxon>Cnidaria</taxon>
        <taxon>Myxozoa</taxon>
        <taxon>Myxosporea</taxon>
        <taxon>Bivalvulida</taxon>
        <taxon>Platysporina</taxon>
        <taxon>Myxobolidae</taxon>
        <taxon>Thelohanellus</taxon>
    </lineage>
</organism>
<keyword evidence="3" id="KW-1185">Reference proteome</keyword>
<proteinExistence type="predicted"/>
<sequence length="161" mass="18717">MEKICGGSMPYVPEEELKEKHEKMRDDAIAQFTHSKKFGDNDISIKFQAQLEQDISHLFEHYYKVNMSKQVNSFKFIITAFIVMIASLMISQILDLIGLDFLMAPFHLISVLLLLLILFCAYAQFYGGFSGVLYKLNLIPDYLMREIKKLVIEKYHPVKIE</sequence>
<evidence type="ECO:0000313" key="2">
    <source>
        <dbReference type="EMBL" id="KII74179.1"/>
    </source>
</evidence>
<name>A0A0C2J8S2_THEKT</name>
<dbReference type="Proteomes" id="UP000031668">
    <property type="component" value="Unassembled WGS sequence"/>
</dbReference>
<comment type="caution">
    <text evidence="2">The sequence shown here is derived from an EMBL/GenBank/DDBJ whole genome shotgun (WGS) entry which is preliminary data.</text>
</comment>
<feature type="transmembrane region" description="Helical" evidence="1">
    <location>
        <begin position="106"/>
        <end position="125"/>
    </location>
</feature>
<accession>A0A0C2J8S2</accession>
<dbReference type="OrthoDB" id="7788754at2759"/>
<dbReference type="GO" id="GO:0005525">
    <property type="term" value="F:GTP binding"/>
    <property type="evidence" value="ECO:0007669"/>
    <property type="project" value="InterPro"/>
</dbReference>
<keyword evidence="1" id="KW-0812">Transmembrane</keyword>
<evidence type="ECO:0000313" key="3">
    <source>
        <dbReference type="Proteomes" id="UP000031668"/>
    </source>
</evidence>
<dbReference type="SUPFAM" id="SSF48340">
    <property type="entry name" value="Interferon-induced guanylate-binding protein 1 (GBP1), C-terminal domain"/>
    <property type="match status" value="1"/>
</dbReference>
<keyword evidence="1" id="KW-0472">Membrane</keyword>
<keyword evidence="1" id="KW-1133">Transmembrane helix</keyword>
<dbReference type="EMBL" id="JWZT01000510">
    <property type="protein sequence ID" value="KII74179.1"/>
    <property type="molecule type" value="Genomic_DNA"/>
</dbReference>
<gene>
    <name evidence="2" type="ORF">RF11_00553</name>
</gene>
<dbReference type="Gene3D" id="1.20.58.420">
    <property type="entry name" value="AHSP"/>
    <property type="match status" value="1"/>
</dbReference>
<dbReference type="InterPro" id="IPR036543">
    <property type="entry name" value="Guanylate-bd_C_sf"/>
</dbReference>
<protein>
    <submittedName>
        <fullName evidence="2">Atlastin-3</fullName>
    </submittedName>
</protein>